<keyword evidence="4" id="KW-1133">Transmembrane helix</keyword>
<keyword evidence="3 6" id="KW-0012">Acyltransferase</keyword>
<dbReference type="Pfam" id="PF01553">
    <property type="entry name" value="Acyltransferase"/>
    <property type="match status" value="1"/>
</dbReference>
<dbReference type="SMART" id="SM00563">
    <property type="entry name" value="PlsC"/>
    <property type="match status" value="1"/>
</dbReference>
<evidence type="ECO:0000259" key="5">
    <source>
        <dbReference type="SMART" id="SM00563"/>
    </source>
</evidence>
<dbReference type="PANTHER" id="PTHR10434">
    <property type="entry name" value="1-ACYL-SN-GLYCEROL-3-PHOSPHATE ACYLTRANSFERASE"/>
    <property type="match status" value="1"/>
</dbReference>
<dbReference type="Proteomes" id="UP000318801">
    <property type="component" value="Unassembled WGS sequence"/>
</dbReference>
<dbReference type="EMBL" id="VHLG01000002">
    <property type="protein sequence ID" value="TPW32152.1"/>
    <property type="molecule type" value="Genomic_DNA"/>
</dbReference>
<accession>A0A506UCI8</accession>
<feature type="domain" description="Phospholipid/glycerol acyltransferase" evidence="5">
    <location>
        <begin position="73"/>
        <end position="187"/>
    </location>
</feature>
<name>A0A506UCI8_9HYPH</name>
<comment type="pathway">
    <text evidence="1">Lipid metabolism.</text>
</comment>
<gene>
    <name evidence="6" type="ORF">FJU08_03830</name>
</gene>
<evidence type="ECO:0000256" key="4">
    <source>
        <dbReference type="SAM" id="Phobius"/>
    </source>
</evidence>
<feature type="transmembrane region" description="Helical" evidence="4">
    <location>
        <begin position="6"/>
        <end position="29"/>
    </location>
</feature>
<proteinExistence type="predicted"/>
<keyword evidence="4" id="KW-0812">Transmembrane</keyword>
<dbReference type="RefSeq" id="WP_141147664.1">
    <property type="nucleotide sequence ID" value="NZ_VHLG01000002.1"/>
</dbReference>
<dbReference type="GO" id="GO:0003841">
    <property type="term" value="F:1-acylglycerol-3-phosphate O-acyltransferase activity"/>
    <property type="evidence" value="ECO:0007669"/>
    <property type="project" value="TreeGrafter"/>
</dbReference>
<dbReference type="InterPro" id="IPR002123">
    <property type="entry name" value="Plipid/glycerol_acylTrfase"/>
</dbReference>
<evidence type="ECO:0000256" key="3">
    <source>
        <dbReference type="ARBA" id="ARBA00023315"/>
    </source>
</evidence>
<dbReference type="GO" id="GO:0006654">
    <property type="term" value="P:phosphatidic acid biosynthetic process"/>
    <property type="evidence" value="ECO:0007669"/>
    <property type="project" value="TreeGrafter"/>
</dbReference>
<protein>
    <submittedName>
        <fullName evidence="6">1-acyl-sn-glycerol-3-phosphate acyltransferase</fullName>
    </submittedName>
</protein>
<dbReference type="CDD" id="cd07989">
    <property type="entry name" value="LPLAT_AGPAT-like"/>
    <property type="match status" value="1"/>
</dbReference>
<dbReference type="PANTHER" id="PTHR10434:SF40">
    <property type="entry name" value="1-ACYL-SN-GLYCEROL-3-PHOSPHATE ACYLTRANSFERASE"/>
    <property type="match status" value="1"/>
</dbReference>
<evidence type="ECO:0000256" key="1">
    <source>
        <dbReference type="ARBA" id="ARBA00005189"/>
    </source>
</evidence>
<evidence type="ECO:0000256" key="2">
    <source>
        <dbReference type="ARBA" id="ARBA00022679"/>
    </source>
</evidence>
<dbReference type="OrthoDB" id="5290997at2"/>
<evidence type="ECO:0000313" key="7">
    <source>
        <dbReference type="Proteomes" id="UP000318801"/>
    </source>
</evidence>
<evidence type="ECO:0000313" key="6">
    <source>
        <dbReference type="EMBL" id="TPW32152.1"/>
    </source>
</evidence>
<organism evidence="6 7">
    <name type="scientific">Martelella alba</name>
    <dbReference type="NCBI Taxonomy" id="2590451"/>
    <lineage>
        <taxon>Bacteria</taxon>
        <taxon>Pseudomonadati</taxon>
        <taxon>Pseudomonadota</taxon>
        <taxon>Alphaproteobacteria</taxon>
        <taxon>Hyphomicrobiales</taxon>
        <taxon>Aurantimonadaceae</taxon>
        <taxon>Martelella</taxon>
    </lineage>
</organism>
<keyword evidence="4" id="KW-0472">Membrane</keyword>
<keyword evidence="2 6" id="KW-0808">Transferase</keyword>
<reference evidence="6 7" key="1">
    <citation type="submission" date="2019-06" db="EMBL/GenBank/DDBJ databases">
        <authorList>
            <person name="Li M."/>
        </authorList>
    </citation>
    <scope>NUCLEOTIDE SEQUENCE [LARGE SCALE GENOMIC DNA]</scope>
    <source>
        <strain evidence="6 7">BGMRC2036</strain>
    </source>
</reference>
<dbReference type="SUPFAM" id="SSF69593">
    <property type="entry name" value="Glycerol-3-phosphate (1)-acyltransferase"/>
    <property type="match status" value="1"/>
</dbReference>
<keyword evidence="7" id="KW-1185">Reference proteome</keyword>
<comment type="caution">
    <text evidence="6">The sequence shown here is derived from an EMBL/GenBank/DDBJ whole genome shotgun (WGS) entry which is preliminary data.</text>
</comment>
<sequence length="264" mass="29588">MTALRSVAFNIAFYLGTAVRMIVLSPFYFSVSRKRAYRTVVQGWAASINRQMRFYAGADFTIEGLENLPEGACIIAPKHQSAWDTVLLLPWVDDAVFMLKRELLQLPLFGWYLKKQRQIGVDRAAKGAAMADVMARTKAELETGRKLIIFPEGTRRPPGAEPDYKRGIVRLYKDLGIPVVPVVMHPGFFWPRGSWRRQSGHFTVRILPAIAPGMDGKAFFAQLVETMEAESDRLLVETVAANPQLKLPPETVSRLEALQQGVAI</sequence>
<dbReference type="AlphaFoldDB" id="A0A506UCI8"/>